<dbReference type="Gene3D" id="1.20.1290.10">
    <property type="entry name" value="AhpD-like"/>
    <property type="match status" value="1"/>
</dbReference>
<dbReference type="PANTHER" id="PTHR33570:SF2">
    <property type="entry name" value="CARBOXYMUCONOLACTONE DECARBOXYLASE-LIKE DOMAIN-CONTAINING PROTEIN"/>
    <property type="match status" value="1"/>
</dbReference>
<dbReference type="PANTHER" id="PTHR33570">
    <property type="entry name" value="4-CARBOXYMUCONOLACTONE DECARBOXYLASE FAMILY PROTEIN"/>
    <property type="match status" value="1"/>
</dbReference>
<dbReference type="InterPro" id="IPR029032">
    <property type="entry name" value="AhpD-like"/>
</dbReference>
<dbReference type="InterPro" id="IPR052512">
    <property type="entry name" value="4CMD/NDH-1_regulator"/>
</dbReference>
<proteinExistence type="predicted"/>
<dbReference type="GO" id="GO:0051920">
    <property type="term" value="F:peroxiredoxin activity"/>
    <property type="evidence" value="ECO:0007669"/>
    <property type="project" value="InterPro"/>
</dbReference>
<evidence type="ECO:0000313" key="3">
    <source>
        <dbReference type="Proteomes" id="UP000596063"/>
    </source>
</evidence>
<feature type="domain" description="Carboxymuconolactone decarboxylase-like" evidence="1">
    <location>
        <begin position="32"/>
        <end position="108"/>
    </location>
</feature>
<evidence type="ECO:0000259" key="1">
    <source>
        <dbReference type="Pfam" id="PF02627"/>
    </source>
</evidence>
<keyword evidence="3" id="KW-1185">Reference proteome</keyword>
<dbReference type="SUPFAM" id="SSF69118">
    <property type="entry name" value="AhpD-like"/>
    <property type="match status" value="1"/>
</dbReference>
<evidence type="ECO:0000313" key="2">
    <source>
        <dbReference type="EMBL" id="QQD17766.1"/>
    </source>
</evidence>
<dbReference type="RefSeq" id="WP_198569265.1">
    <property type="nucleotide sequence ID" value="NZ_CP066167.1"/>
</dbReference>
<sequence>MSDSKRDQGIARYHEVYCNQLPEPPAEGEDRFFDFMLGSLFGELWSDDTLSIRDRRLLLLGAIAAQGEEMTFSIQAESAYRRGELSPEQLEEAVLFLTQYVGYPRASKLRLTLLGLIDKWRKAAETE</sequence>
<dbReference type="Pfam" id="PF02627">
    <property type="entry name" value="CMD"/>
    <property type="match status" value="1"/>
</dbReference>
<dbReference type="InterPro" id="IPR003779">
    <property type="entry name" value="CMD-like"/>
</dbReference>
<accession>A0A7T4UPM2</accession>
<dbReference type="KEGG" id="snan:I6N98_15695"/>
<protein>
    <submittedName>
        <fullName evidence="2">Carboxymuconolactone decarboxylase family protein</fullName>
    </submittedName>
</protein>
<dbReference type="EMBL" id="CP066167">
    <property type="protein sequence ID" value="QQD17766.1"/>
    <property type="molecule type" value="Genomic_DNA"/>
</dbReference>
<gene>
    <name evidence="2" type="ORF">I6N98_15695</name>
</gene>
<dbReference type="AlphaFoldDB" id="A0A7T4UPM2"/>
<dbReference type="Proteomes" id="UP000596063">
    <property type="component" value="Chromosome"/>
</dbReference>
<reference evidence="2 3" key="1">
    <citation type="submission" date="2020-12" db="EMBL/GenBank/DDBJ databases">
        <authorList>
            <person name="Shan Y."/>
        </authorList>
    </citation>
    <scope>NUCLEOTIDE SEQUENCE [LARGE SCALE GENOMIC DNA]</scope>
    <source>
        <strain evidence="3">csc3.9</strain>
    </source>
</reference>
<name>A0A7T4UPM2_9GAMM</name>
<organism evidence="2 3">
    <name type="scientific">Spongiibacter nanhainus</name>
    <dbReference type="NCBI Taxonomy" id="2794344"/>
    <lineage>
        <taxon>Bacteria</taxon>
        <taxon>Pseudomonadati</taxon>
        <taxon>Pseudomonadota</taxon>
        <taxon>Gammaproteobacteria</taxon>
        <taxon>Cellvibrionales</taxon>
        <taxon>Spongiibacteraceae</taxon>
        <taxon>Spongiibacter</taxon>
    </lineage>
</organism>